<protein>
    <recommendedName>
        <fullName evidence="4">DUF2795 domain-containing protein</fullName>
    </recommendedName>
</protein>
<evidence type="ECO:0000256" key="1">
    <source>
        <dbReference type="SAM" id="MobiDB-lite"/>
    </source>
</evidence>
<accession>A0A1H6CLH8</accession>
<reference evidence="2 3" key="1">
    <citation type="submission" date="2016-10" db="EMBL/GenBank/DDBJ databases">
        <authorList>
            <person name="de Groot N.N."/>
        </authorList>
    </citation>
    <scope>NUCLEOTIDE SEQUENCE [LARGE SCALE GENOMIC DNA]</scope>
    <source>
        <strain evidence="2 3">CGMCC 1.10331</strain>
    </source>
</reference>
<evidence type="ECO:0008006" key="4">
    <source>
        <dbReference type="Google" id="ProtNLM"/>
    </source>
</evidence>
<dbReference type="RefSeq" id="WP_103993081.1">
    <property type="nucleotide sequence ID" value="NZ_FNVN01000008.1"/>
</dbReference>
<dbReference type="Pfam" id="PF19102">
    <property type="entry name" value="DUF5789"/>
    <property type="match status" value="1"/>
</dbReference>
<sequence length="101" mass="11159">MKINELFDFLDDELEYPIDHDEMVERIGEVEVGTPADQKSNTVSTIVSAVGQETYGSADELYKTIIGNVSDEYIGRKFYDDRGSNPAEGESGPTDDANVSF</sequence>
<proteinExistence type="predicted"/>
<name>A0A1H6CLH8_9EURY</name>
<evidence type="ECO:0000313" key="2">
    <source>
        <dbReference type="EMBL" id="SEG73889.1"/>
    </source>
</evidence>
<evidence type="ECO:0000313" key="3">
    <source>
        <dbReference type="Proteomes" id="UP000236740"/>
    </source>
</evidence>
<dbReference type="EMBL" id="FNVN01000008">
    <property type="protein sequence ID" value="SEG73889.1"/>
    <property type="molecule type" value="Genomic_DNA"/>
</dbReference>
<keyword evidence="3" id="KW-1185">Reference proteome</keyword>
<organism evidence="2 3">
    <name type="scientific">Halobellus limi</name>
    <dbReference type="NCBI Taxonomy" id="699433"/>
    <lineage>
        <taxon>Archaea</taxon>
        <taxon>Methanobacteriati</taxon>
        <taxon>Methanobacteriota</taxon>
        <taxon>Stenosarchaea group</taxon>
        <taxon>Halobacteria</taxon>
        <taxon>Halobacteriales</taxon>
        <taxon>Haloferacaceae</taxon>
        <taxon>Halobellus</taxon>
    </lineage>
</organism>
<dbReference type="Proteomes" id="UP000236740">
    <property type="component" value="Unassembled WGS sequence"/>
</dbReference>
<dbReference type="InterPro" id="IPR043899">
    <property type="entry name" value="DUF5789"/>
</dbReference>
<feature type="region of interest" description="Disordered" evidence="1">
    <location>
        <begin position="78"/>
        <end position="101"/>
    </location>
</feature>
<dbReference type="AlphaFoldDB" id="A0A1H6CLH8"/>
<gene>
    <name evidence="2" type="ORF">SAMN04488133_3541</name>
</gene>